<sequence length="411" mass="46341">MSIGFGDAVAIVQFGLDLIKKTQDAGEQLEFMQLRMIGIHAQLVRARDIVSTKQHESKLQQLKPVIYEQARDAVARLEVDVNKVNAIMQQWVNKDVGIGVMQWKYKIASDFFNGYLKGGGDKLEKLNKRLEQHQLVITGCVTDMVYHGVKELVRQKESPSSLKPKPVGRPRSPSPTPAATPTKIIFVDTHNVGRSVIAQSYLMLVREWTTRTKNVFKLTDFPSAGLLVTHRSAYAKQMASVLAAILNCPYKRMLDDKDGVLAGKTAVNALFDQKYFQYAYKPPLANAALNRKSRGLPVDIFSGYDVIFCFTRMERTILEALRDKLNKTAPAWRKQNKRARVEVLGEYGNHAQPEIFEVLRSGKKSDDEFKKEWEKVVGNVKTSVKAFLEQRTGWKTPKKEDAGLQGPKLSS</sequence>
<name>A0A0N1H828_9EURO</name>
<proteinExistence type="predicted"/>
<dbReference type="Proteomes" id="UP000038010">
    <property type="component" value="Unassembled WGS sequence"/>
</dbReference>
<dbReference type="GeneID" id="28737217"/>
<accession>A0A0N1H828</accession>
<feature type="region of interest" description="Disordered" evidence="1">
    <location>
        <begin position="155"/>
        <end position="181"/>
    </location>
</feature>
<dbReference type="Gene3D" id="3.40.50.2300">
    <property type="match status" value="1"/>
</dbReference>
<dbReference type="RefSeq" id="XP_017999345.1">
    <property type="nucleotide sequence ID" value="XM_018145338.1"/>
</dbReference>
<organism evidence="2 3">
    <name type="scientific">Cyphellophora attinorum</name>
    <dbReference type="NCBI Taxonomy" id="1664694"/>
    <lineage>
        <taxon>Eukaryota</taxon>
        <taxon>Fungi</taxon>
        <taxon>Dikarya</taxon>
        <taxon>Ascomycota</taxon>
        <taxon>Pezizomycotina</taxon>
        <taxon>Eurotiomycetes</taxon>
        <taxon>Chaetothyriomycetidae</taxon>
        <taxon>Chaetothyriales</taxon>
        <taxon>Cyphellophoraceae</taxon>
        <taxon>Cyphellophora</taxon>
    </lineage>
</organism>
<keyword evidence="3" id="KW-1185">Reference proteome</keyword>
<evidence type="ECO:0000313" key="3">
    <source>
        <dbReference type="Proteomes" id="UP000038010"/>
    </source>
</evidence>
<protein>
    <submittedName>
        <fullName evidence="2">Uncharacterized protein</fullName>
    </submittedName>
</protein>
<evidence type="ECO:0000256" key="1">
    <source>
        <dbReference type="SAM" id="MobiDB-lite"/>
    </source>
</evidence>
<dbReference type="VEuPathDB" id="FungiDB:AB675_5149"/>
<reference evidence="2 3" key="1">
    <citation type="submission" date="2015-06" db="EMBL/GenBank/DDBJ databases">
        <title>Draft genome of the ant-associated black yeast Phialophora attae CBS 131958.</title>
        <authorList>
            <person name="Moreno L.F."/>
            <person name="Stielow B.J."/>
            <person name="de Hoog S."/>
            <person name="Vicente V.A."/>
            <person name="Weiss V.A."/>
            <person name="de Vries M."/>
            <person name="Cruz L.M."/>
            <person name="Souza E.M."/>
        </authorList>
    </citation>
    <scope>NUCLEOTIDE SEQUENCE [LARGE SCALE GENOMIC DNA]</scope>
    <source>
        <strain evidence="2 3">CBS 131958</strain>
    </source>
</reference>
<comment type="caution">
    <text evidence="2">The sequence shown here is derived from an EMBL/GenBank/DDBJ whole genome shotgun (WGS) entry which is preliminary data.</text>
</comment>
<gene>
    <name evidence="2" type="ORF">AB675_5149</name>
</gene>
<dbReference type="AlphaFoldDB" id="A0A0N1H828"/>
<evidence type="ECO:0000313" key="2">
    <source>
        <dbReference type="EMBL" id="KPI39382.1"/>
    </source>
</evidence>
<dbReference type="EMBL" id="LFJN01000015">
    <property type="protein sequence ID" value="KPI39382.1"/>
    <property type="molecule type" value="Genomic_DNA"/>
</dbReference>
<dbReference type="OrthoDB" id="3902577at2759"/>